<sequence length="1135" mass="120666">MTGCDPGVPLGTTGPGATGPAQAGSTLLADVVELFHRYVALADDDAAEAAELRAELLGHRSACAALPAGPERDMVALHLGLVLADGDQPEDLRSAVELLAGPVWSLPPEPVVALGAARLAWALVLTGAPPQGPTLVAAVDRAMTLIEPAERSWFAGALARLCGELHSQTGRPELREAGIRLAEAGLAEAAGVDPQVVLELHFRRLTLMLSGPDWQTVVGSRPAAVTEAYQAWRAAESSDPRDWLAAVLALAALPFWLQRRPLFPPSVWRQLHEHGRRAKDLPATVRLGLAVGQRLLDASGVVPGEPDPYAGADDLDRLLKAGLTDESGELGRNFSRLAGELLPVLVLLDAHRSGDLAAQHRAEAALAASADPFVGRLAAMMTDLRRPGQSPELERRLLDEARRMAEQDPGDEQSRLLVDMMESFLGVRGAPARPAPGPGGPAAHRGATRPAGPAAATGPGPTLDVPALGQMMVLSSVTGRWRANRGDPAVLRQAAVEVERLLDDPSAGTMVIEPAVELLAEIRLDLARLTRRRADAAEAVRQGERALGVIGGPYAARWPGAVRRLAEALRLRSGGFGADQRRARELGLAVLRGYAWQTLLQSRTEHAVTAAARAAAEAVYTAAQCVHDGALDEAVRALDAGRGLVLYASTAARSVPAMLRAAGRSDLARRWGEADRAAEAAAAVVGAGAPDAGIVPDDLRHQVLRVLTGIEPGRQPVGSEAVARSRRSGLPTGAAVALLDPPSLTEIRAALRAQRLDLLAYLVPGPGRQDGLLVLVPADGAVTVLRSAELGSAELRSGAGELRDYLRALRERQNAPEERSAEAAVRWRDHLESLCDWGWRAAMDPLMRHLRRQRGGPVPRIGLVPMGPLGVVPWHAARRFERGVPHYAVQDLEISYVPSARLLCQGAETVAGGRQRRVTDALMIGDPGGDQGVGGEARAVRNAFYPGLPLHVGPDASVARLRDWLVRPAGGQRRLLHLGCHGTVEVERPWESRLELAGGEHLTAGQLLDLGRERAALVDLVLLAACETGLTGADYDEVFSLATAFLVAGARSVVGSLWAVYDDATSLAMFMIHHFLRDRGLPPAAALRATQLWMLDPDRLAPSTMPPKLRELSMRPRWAKPFAWSGFIHLGATSG</sequence>
<feature type="coiled-coil region" evidence="1">
    <location>
        <begin position="519"/>
        <end position="546"/>
    </location>
</feature>
<feature type="region of interest" description="Disordered" evidence="2">
    <location>
        <begin position="1"/>
        <end position="21"/>
    </location>
</feature>
<dbReference type="EMBL" id="JBHSQQ010000038">
    <property type="protein sequence ID" value="MFC5941732.1"/>
    <property type="molecule type" value="Genomic_DNA"/>
</dbReference>
<feature type="region of interest" description="Disordered" evidence="2">
    <location>
        <begin position="431"/>
        <end position="463"/>
    </location>
</feature>
<dbReference type="RefSeq" id="WP_353898860.1">
    <property type="nucleotide sequence ID" value="NZ_CP158970.1"/>
</dbReference>
<dbReference type="Proteomes" id="UP001596207">
    <property type="component" value="Unassembled WGS sequence"/>
</dbReference>
<proteinExistence type="predicted"/>
<gene>
    <name evidence="4" type="ORF">ACFPZ4_09600</name>
</gene>
<feature type="domain" description="CHAT" evidence="3">
    <location>
        <begin position="839"/>
        <end position="1131"/>
    </location>
</feature>
<dbReference type="InterPro" id="IPR024983">
    <property type="entry name" value="CHAT_dom"/>
</dbReference>
<evidence type="ECO:0000313" key="5">
    <source>
        <dbReference type="Proteomes" id="UP001596207"/>
    </source>
</evidence>
<evidence type="ECO:0000259" key="3">
    <source>
        <dbReference type="Pfam" id="PF12770"/>
    </source>
</evidence>
<evidence type="ECO:0000256" key="2">
    <source>
        <dbReference type="SAM" id="MobiDB-lite"/>
    </source>
</evidence>
<evidence type="ECO:0000256" key="1">
    <source>
        <dbReference type="SAM" id="Coils"/>
    </source>
</evidence>
<keyword evidence="1" id="KW-0175">Coiled coil</keyword>
<dbReference type="Pfam" id="PF12770">
    <property type="entry name" value="CHAT"/>
    <property type="match status" value="1"/>
</dbReference>
<name>A0ABW1HNM7_9ACTN</name>
<comment type="caution">
    <text evidence="4">The sequence shown here is derived from an EMBL/GenBank/DDBJ whole genome shotgun (WGS) entry which is preliminary data.</text>
</comment>
<feature type="compositionally biased region" description="Low complexity" evidence="2">
    <location>
        <begin position="441"/>
        <end position="462"/>
    </location>
</feature>
<feature type="compositionally biased region" description="Low complexity" evidence="2">
    <location>
        <begin position="1"/>
        <end position="12"/>
    </location>
</feature>
<reference evidence="5" key="1">
    <citation type="journal article" date="2019" name="Int. J. Syst. Evol. Microbiol.">
        <title>The Global Catalogue of Microorganisms (GCM) 10K type strain sequencing project: providing services to taxonomists for standard genome sequencing and annotation.</title>
        <authorList>
            <consortium name="The Broad Institute Genomics Platform"/>
            <consortium name="The Broad Institute Genome Sequencing Center for Infectious Disease"/>
            <person name="Wu L."/>
            <person name="Ma J."/>
        </authorList>
    </citation>
    <scope>NUCLEOTIDE SEQUENCE [LARGE SCALE GENOMIC DNA]</scope>
    <source>
        <strain evidence="5">CGMCC 4.7173</strain>
    </source>
</reference>
<protein>
    <submittedName>
        <fullName evidence="4">CHAT domain-containing protein</fullName>
    </submittedName>
</protein>
<organism evidence="4 5">
    <name type="scientific">Micromonospora harpali</name>
    <dbReference type="NCBI Taxonomy" id="1490225"/>
    <lineage>
        <taxon>Bacteria</taxon>
        <taxon>Bacillati</taxon>
        <taxon>Actinomycetota</taxon>
        <taxon>Actinomycetes</taxon>
        <taxon>Micromonosporales</taxon>
        <taxon>Micromonosporaceae</taxon>
        <taxon>Micromonospora</taxon>
    </lineage>
</organism>
<accession>A0ABW1HNM7</accession>
<evidence type="ECO:0000313" key="4">
    <source>
        <dbReference type="EMBL" id="MFC5941732.1"/>
    </source>
</evidence>
<keyword evidence="5" id="KW-1185">Reference proteome</keyword>